<keyword evidence="4" id="KW-1185">Reference proteome</keyword>
<evidence type="ECO:0008006" key="5">
    <source>
        <dbReference type="Google" id="ProtNLM"/>
    </source>
</evidence>
<sequence>MKVLITVLTLLSVATAELSFLQHHRRLDQNNFQQSWLANYSVKFLGCHHIKQWNDAANENADVRIETKRLVRFRLCPSQSCSSNKSFGCSSGYGDYVMDMDTFMQAYSQVMVSECQNYQNQCQCNGDEQCWTECLTKAGHEECLNNNNNNQGFAIENYMYCNRLNVQNNNDGNQYYVGPFCANQGGAIHLGLFTDDTCSNFAEASFESLMGFTLPYAKKSIIQSDCVSCREPDNNNQNANDAADADQVRESCELWYDNAGKCEANLASVSSPNNNACNYLEGIRMVRQDGIINTASSRPSAVATAFIVLFAMAFAAMAFYVWYLRTRLGLKQNTFL</sequence>
<organism evidence="3 4">
    <name type="scientific">Fistulifera solaris</name>
    <name type="common">Oleaginous diatom</name>
    <dbReference type="NCBI Taxonomy" id="1519565"/>
    <lineage>
        <taxon>Eukaryota</taxon>
        <taxon>Sar</taxon>
        <taxon>Stramenopiles</taxon>
        <taxon>Ochrophyta</taxon>
        <taxon>Bacillariophyta</taxon>
        <taxon>Bacillariophyceae</taxon>
        <taxon>Bacillariophycidae</taxon>
        <taxon>Naviculales</taxon>
        <taxon>Naviculaceae</taxon>
        <taxon>Fistulifera</taxon>
    </lineage>
</organism>
<dbReference type="AlphaFoldDB" id="A0A1Z5K6T8"/>
<dbReference type="OrthoDB" id="38217at2759"/>
<dbReference type="EMBL" id="BDSP01000170">
    <property type="protein sequence ID" value="GAX21648.1"/>
    <property type="molecule type" value="Genomic_DNA"/>
</dbReference>
<evidence type="ECO:0000256" key="2">
    <source>
        <dbReference type="SAM" id="SignalP"/>
    </source>
</evidence>
<feature type="chain" id="PRO_5012441924" description="Folate receptor-like domain-containing protein" evidence="2">
    <location>
        <begin position="17"/>
        <end position="336"/>
    </location>
</feature>
<accession>A0A1Z5K6T8</accession>
<evidence type="ECO:0000313" key="3">
    <source>
        <dbReference type="EMBL" id="GAX21648.1"/>
    </source>
</evidence>
<evidence type="ECO:0000313" key="4">
    <source>
        <dbReference type="Proteomes" id="UP000198406"/>
    </source>
</evidence>
<evidence type="ECO:0000256" key="1">
    <source>
        <dbReference type="SAM" id="Phobius"/>
    </source>
</evidence>
<dbReference type="InParanoid" id="A0A1Z5K6T8"/>
<keyword evidence="1" id="KW-0812">Transmembrane</keyword>
<proteinExistence type="predicted"/>
<keyword evidence="1" id="KW-1133">Transmembrane helix</keyword>
<comment type="caution">
    <text evidence="3">The sequence shown here is derived from an EMBL/GenBank/DDBJ whole genome shotgun (WGS) entry which is preliminary data.</text>
</comment>
<keyword evidence="2" id="KW-0732">Signal</keyword>
<keyword evidence="1" id="KW-0472">Membrane</keyword>
<protein>
    <recommendedName>
        <fullName evidence="5">Folate receptor-like domain-containing protein</fullName>
    </recommendedName>
</protein>
<dbReference type="Proteomes" id="UP000198406">
    <property type="component" value="Unassembled WGS sequence"/>
</dbReference>
<feature type="transmembrane region" description="Helical" evidence="1">
    <location>
        <begin position="301"/>
        <end position="323"/>
    </location>
</feature>
<gene>
    <name evidence="3" type="ORF">FisN_29Hh085</name>
</gene>
<reference evidence="3 4" key="1">
    <citation type="journal article" date="2015" name="Plant Cell">
        <title>Oil accumulation by the oleaginous diatom Fistulifera solaris as revealed by the genome and transcriptome.</title>
        <authorList>
            <person name="Tanaka T."/>
            <person name="Maeda Y."/>
            <person name="Veluchamy A."/>
            <person name="Tanaka M."/>
            <person name="Abida H."/>
            <person name="Marechal E."/>
            <person name="Bowler C."/>
            <person name="Muto M."/>
            <person name="Sunaga Y."/>
            <person name="Tanaka M."/>
            <person name="Yoshino T."/>
            <person name="Taniguchi T."/>
            <person name="Fukuda Y."/>
            <person name="Nemoto M."/>
            <person name="Matsumoto M."/>
            <person name="Wong P.S."/>
            <person name="Aburatani S."/>
            <person name="Fujibuchi W."/>
        </authorList>
    </citation>
    <scope>NUCLEOTIDE SEQUENCE [LARGE SCALE GENOMIC DNA]</scope>
    <source>
        <strain evidence="3 4">JPCC DA0580</strain>
    </source>
</reference>
<feature type="signal peptide" evidence="2">
    <location>
        <begin position="1"/>
        <end position="16"/>
    </location>
</feature>
<name>A0A1Z5K6T8_FISSO</name>